<proteinExistence type="predicted"/>
<dbReference type="RefSeq" id="WP_227908272.1">
    <property type="nucleotide sequence ID" value="NZ_CP095461.1"/>
</dbReference>
<name>A0A9X1S7D1_9MICC</name>
<protein>
    <submittedName>
        <fullName evidence="1">Uncharacterized protein</fullName>
    </submittedName>
</protein>
<comment type="caution">
    <text evidence="1">The sequence shown here is derived from an EMBL/GenBank/DDBJ whole genome shotgun (WGS) entry which is preliminary data.</text>
</comment>
<dbReference type="InterPro" id="IPR009097">
    <property type="entry name" value="Cyclic_Pdiesterase"/>
</dbReference>
<dbReference type="Gene3D" id="3.90.1140.10">
    <property type="entry name" value="Cyclic phosphodiesterase"/>
    <property type="match status" value="1"/>
</dbReference>
<evidence type="ECO:0000313" key="1">
    <source>
        <dbReference type="EMBL" id="MCC3269967.1"/>
    </source>
</evidence>
<gene>
    <name evidence="1" type="ORF">LJ751_11455</name>
</gene>
<sequence>MAPLDPPLTGYLAQNRRLYAQLRPDADSLEQVKRLQQSLAEHPGVNDGGRPRWIPERQIHLTLIHFGKVRDVYAAVSAAAEVSWHTYEELLADYVRETEAAMPRQPVVLEPAVLSRFGRHGRTLVLEYFPSSALMSAHERAYGVLVDFLHSCGIEDAAAFTAADPNFMFASGLRPHITLARGFAGTLPAPTRGVQGGSLPVAGAPIPATVRLESMPVVYTVLE</sequence>
<reference evidence="1" key="1">
    <citation type="submission" date="2021-10" db="EMBL/GenBank/DDBJ databases">
        <title>Novel species in genus Arthrobacter.</title>
        <authorList>
            <person name="Liu Y."/>
        </authorList>
    </citation>
    <scope>NUCLEOTIDE SEQUENCE</scope>
    <source>
        <strain evidence="1">Zg-Y809</strain>
    </source>
</reference>
<accession>A0A9X1S7D1</accession>
<dbReference type="AlphaFoldDB" id="A0A9X1S7D1"/>
<evidence type="ECO:0000313" key="2">
    <source>
        <dbReference type="Proteomes" id="UP001139264"/>
    </source>
</evidence>
<dbReference type="EMBL" id="JAJFZP010000009">
    <property type="protein sequence ID" value="MCC3269967.1"/>
    <property type="molecule type" value="Genomic_DNA"/>
</dbReference>
<dbReference type="SUPFAM" id="SSF55144">
    <property type="entry name" value="LigT-like"/>
    <property type="match status" value="1"/>
</dbReference>
<organism evidence="1 2">
    <name type="scientific">Arthrobacter gengyunqii</name>
    <dbReference type="NCBI Taxonomy" id="2886940"/>
    <lineage>
        <taxon>Bacteria</taxon>
        <taxon>Bacillati</taxon>
        <taxon>Actinomycetota</taxon>
        <taxon>Actinomycetes</taxon>
        <taxon>Micrococcales</taxon>
        <taxon>Micrococcaceae</taxon>
        <taxon>Arthrobacter</taxon>
    </lineage>
</organism>
<dbReference type="Proteomes" id="UP001139264">
    <property type="component" value="Unassembled WGS sequence"/>
</dbReference>